<sequence length="166" mass="19161">MRSATNSMYWLIRSEFMPIMRQGMASQMKSFSLATASSTMLFTTSRDSLFSSFEYRSSPNCWWRPSSRLMNSLDKPRPGMSPRLRSQKMAQNDPENRRPSTHTQATRRSAKERSREKYFEAHAAFFPTAGIVSIASKSLLRSVSSSIRASRSREYCSLWTLSLYPW</sequence>
<dbReference type="OrthoDB" id="32684at10239"/>
<dbReference type="GeneID" id="5470366"/>
<dbReference type="Proteomes" id="UP000202420">
    <property type="component" value="Segment"/>
</dbReference>
<protein>
    <submittedName>
        <fullName evidence="2">Uncharacterized protein z036R</fullName>
    </submittedName>
</protein>
<accession>A7K7Z6</accession>
<reference evidence="2 3" key="1">
    <citation type="submission" date="2006-09" db="EMBL/GenBank/DDBJ databases">
        <title>Sequence and annotation of the 288-kb ATCV-1 virus that infects an endosymbiotic Chlorella strain of the heliozoon Acanthocystis turfacea.</title>
        <authorList>
            <person name="Fitzgerald L.A."/>
            <person name="Graves M.V."/>
            <person name="Li X."/>
            <person name="Pfitzner A.J.P."/>
            <person name="Hartigan J."/>
            <person name="Van Etten J.L."/>
        </authorList>
    </citation>
    <scope>NUCLEOTIDE SEQUENCE [LARGE SCALE GENOMIC DNA]</scope>
    <source>
        <strain evidence="2 3">ATCV-1</strain>
    </source>
</reference>
<evidence type="ECO:0000313" key="3">
    <source>
        <dbReference type="Proteomes" id="UP000202420"/>
    </source>
</evidence>
<evidence type="ECO:0000256" key="1">
    <source>
        <dbReference type="SAM" id="MobiDB-lite"/>
    </source>
</evidence>
<dbReference type="RefSeq" id="YP_001426517.1">
    <property type="nucleotide sequence ID" value="NC_008724.1"/>
</dbReference>
<gene>
    <name evidence="2" type="primary">z036R</name>
    <name evidence="2" type="ORF">ATCV1_z036R</name>
</gene>
<name>A7K7Z6_9PHYC</name>
<proteinExistence type="predicted"/>
<feature type="region of interest" description="Disordered" evidence="1">
    <location>
        <begin position="73"/>
        <end position="113"/>
    </location>
</feature>
<dbReference type="EMBL" id="EF101928">
    <property type="protein sequence ID" value="ABT16170.1"/>
    <property type="molecule type" value="Genomic_DNA"/>
</dbReference>
<keyword evidence="3" id="KW-1185">Reference proteome</keyword>
<dbReference type="KEGG" id="vg:5470366"/>
<evidence type="ECO:0000313" key="2">
    <source>
        <dbReference type="EMBL" id="ABT16170.1"/>
    </source>
</evidence>
<organism evidence="2 3">
    <name type="scientific">Chlorovirus heliozoae</name>
    <dbReference type="NCBI Taxonomy" id="322019"/>
    <lineage>
        <taxon>Viruses</taxon>
        <taxon>Varidnaviria</taxon>
        <taxon>Bamfordvirae</taxon>
        <taxon>Nucleocytoviricota</taxon>
        <taxon>Megaviricetes</taxon>
        <taxon>Algavirales</taxon>
        <taxon>Phycodnaviridae</taxon>
        <taxon>Chlorovirus</taxon>
    </lineage>
</organism>